<keyword evidence="3" id="KW-1185">Reference proteome</keyword>
<sequence length="993" mass="114005">MKKLLMVVYLSCLVAFGVFNQKQFELKEVNEEIPSLLEDNTYSATLKQWKAEGYLDNHSFMAIISPSLFVLSSDSSGYLTSLTEGYQSFLTNEGLSNETVNQVYEFDQSQTSDQYVLFEVDVTETGLYTLALDYYSLTETIREIELSVEVDGKTPYFEASQITLNSFYEAPSEFKVDRYGNDIMPNATQVRKWSHAYLKDTLRLQEDPLVFLLEAGTNEIKINRTNGYFKLGNLYVSNQVTYQSYESYLEENAFQTGNKTGTYTVEAENPTLKNTLSVRYTTNKSPSVTPFGLIENKLNIIDGSTFKTSGQAIYYDIDIKEAGFYQLSMKVLQTKEYQRVFRTISINGKIPFEEARNLPIKSSSKWQNHTFKDDEGNPLWFYLEEGINTVGIEASATLFRPIYEDIKTVMAGINDLALDIKKLTGNRVDENRDWDITTYMPNLANDLRGYGDMIKNAYEQWVSINGSKKASEVSTGLKLSYQWLYELADKPNSVPKNISKLSGTTNSVLQRLGILMPLTIDSPLSIDRIYVHGSQFDLPRANSKWYVNFWVSVRRFFASFFTKQYNDEPVEGELEIWVNRSRQYVNLMQQMADDEFTTEFGTRVKISIMPNEDKLILAASSGAEPDVAMGVAGWRPYDFAIRNAIVDLRSFDDFSEVANQFMDGAFLQLIYQNGVYGLPDTQNYFVMFYRKDIIEKLDLIVPDTWDEMLSILPELQRYGMNFYVNLSTTNAFKAFQSTMPFINQFGGTIYNDTVTEATLDNEQTIEALRFMTELYTVYSLPLEVGSFYNDFRYGKLPIGIGDFGMYVQLLHAAPEIAGLWDIAPMPGVLQNGVVNRSYDGAATASMIFKNSDLKEEAWDFLKWWSKKETQVNYSESLITSMGAEYMWNTSNVEAFREISWDESHKDVFLEQWAWINDTAKTPASYMLEREISNVWNKVVYDGVNLRTAVEDAQVIINKEITRKMIEFNFIDRNGRILKPYVLPTIENIERWVD</sequence>
<feature type="chain" id="PRO_5004651596" evidence="1">
    <location>
        <begin position="21"/>
        <end position="993"/>
    </location>
</feature>
<dbReference type="InterPro" id="IPR050490">
    <property type="entry name" value="Bact_solute-bd_prot1"/>
</dbReference>
<dbReference type="PANTHER" id="PTHR43649">
    <property type="entry name" value="ARABINOSE-BINDING PROTEIN-RELATED"/>
    <property type="match status" value="1"/>
</dbReference>
<dbReference type="KEGG" id="abra:BN85304580"/>
<dbReference type="RefSeq" id="WP_030004338.1">
    <property type="nucleotide sequence ID" value="NC_022549.1"/>
</dbReference>
<dbReference type="Pfam" id="PF13416">
    <property type="entry name" value="SBP_bac_8"/>
    <property type="match status" value="1"/>
</dbReference>
<name>U4KST1_9MOLU</name>
<protein>
    <submittedName>
        <fullName evidence="2">Putative sugar ABC transporter, extracellular solute-binding protein family 1</fullName>
    </submittedName>
</protein>
<dbReference type="EMBL" id="FO681348">
    <property type="protein sequence ID" value="CCV65479.1"/>
    <property type="molecule type" value="Genomic_DNA"/>
</dbReference>
<dbReference type="Gene3D" id="2.60.120.260">
    <property type="entry name" value="Galactose-binding domain-like"/>
    <property type="match status" value="2"/>
</dbReference>
<dbReference type="AlphaFoldDB" id="U4KST1"/>
<dbReference type="OrthoDB" id="383574at2"/>
<accession>U4KST1</accession>
<keyword evidence="1" id="KW-0732">Signal</keyword>
<evidence type="ECO:0000256" key="1">
    <source>
        <dbReference type="SAM" id="SignalP"/>
    </source>
</evidence>
<proteinExistence type="predicted"/>
<dbReference type="HOGENOM" id="CLU_309660_0_0_14"/>
<dbReference type="Gene3D" id="3.40.190.10">
    <property type="entry name" value="Periplasmic binding protein-like II"/>
    <property type="match status" value="1"/>
</dbReference>
<dbReference type="Proteomes" id="UP000032737">
    <property type="component" value="Chromosome"/>
</dbReference>
<evidence type="ECO:0000313" key="2">
    <source>
        <dbReference type="EMBL" id="CCV65479.1"/>
    </source>
</evidence>
<dbReference type="InterPro" id="IPR006059">
    <property type="entry name" value="SBP"/>
</dbReference>
<organism evidence="2 3">
    <name type="scientific">Acholeplasma brassicae</name>
    <dbReference type="NCBI Taxonomy" id="61635"/>
    <lineage>
        <taxon>Bacteria</taxon>
        <taxon>Bacillati</taxon>
        <taxon>Mycoplasmatota</taxon>
        <taxon>Mollicutes</taxon>
        <taxon>Acholeplasmatales</taxon>
        <taxon>Acholeplasmataceae</taxon>
        <taxon>Acholeplasma</taxon>
    </lineage>
</organism>
<dbReference type="SUPFAM" id="SSF53850">
    <property type="entry name" value="Periplasmic binding protein-like II"/>
    <property type="match status" value="1"/>
</dbReference>
<gene>
    <name evidence="2" type="ORF">BN85304580</name>
</gene>
<dbReference type="STRING" id="61635.BN85304580"/>
<reference evidence="2 3" key="1">
    <citation type="journal article" date="2013" name="J. Mol. Microbiol. Biotechnol.">
        <title>Analysis of the Complete Genomes of Acholeplasma brassicae , A. palmae and A. laidlawii and Their Comparison to the Obligate Parasites from ' Candidatus Phytoplasma'.</title>
        <authorList>
            <person name="Kube M."/>
            <person name="Siewert C."/>
            <person name="Migdoll A.M."/>
            <person name="Duduk B."/>
            <person name="Holz S."/>
            <person name="Rabus R."/>
            <person name="Seemuller E."/>
            <person name="Mitrovic J."/>
            <person name="Muller I."/>
            <person name="Buttner C."/>
            <person name="Reinhardt R."/>
        </authorList>
    </citation>
    <scope>NUCLEOTIDE SEQUENCE [LARGE SCALE GENOMIC DNA]</scope>
    <source>
        <strain evidence="3">0502</strain>
    </source>
</reference>
<feature type="signal peptide" evidence="1">
    <location>
        <begin position="1"/>
        <end position="20"/>
    </location>
</feature>
<dbReference type="PANTHER" id="PTHR43649:SF27">
    <property type="entry name" value="EXTRACELLULAR SOLUTE-BINDING PROTEIN FAMILY 1"/>
    <property type="match status" value="1"/>
</dbReference>
<evidence type="ECO:0000313" key="3">
    <source>
        <dbReference type="Proteomes" id="UP000032737"/>
    </source>
</evidence>